<dbReference type="InterPro" id="IPR036388">
    <property type="entry name" value="WH-like_DNA-bd_sf"/>
</dbReference>
<dbReference type="EMBL" id="KV878984">
    <property type="protein sequence ID" value="OJJ96965.1"/>
    <property type="molecule type" value="Genomic_DNA"/>
</dbReference>
<evidence type="ECO:0008006" key="3">
    <source>
        <dbReference type="Google" id="ProtNLM"/>
    </source>
</evidence>
<dbReference type="OMA" id="LLACIQW"/>
<proteinExistence type="predicted"/>
<evidence type="ECO:0000313" key="1">
    <source>
        <dbReference type="EMBL" id="OJJ96965.1"/>
    </source>
</evidence>
<dbReference type="OrthoDB" id="1606438at2759"/>
<reference evidence="2" key="1">
    <citation type="journal article" date="2017" name="Genome Biol.">
        <title>Comparative genomics reveals high biological diversity and specific adaptations in the industrially and medically important fungal genus Aspergillus.</title>
        <authorList>
            <person name="de Vries R.P."/>
            <person name="Riley R."/>
            <person name="Wiebenga A."/>
            <person name="Aguilar-Osorio G."/>
            <person name="Amillis S."/>
            <person name="Uchima C.A."/>
            <person name="Anderluh G."/>
            <person name="Asadollahi M."/>
            <person name="Askin M."/>
            <person name="Barry K."/>
            <person name="Battaglia E."/>
            <person name="Bayram O."/>
            <person name="Benocci T."/>
            <person name="Braus-Stromeyer S.A."/>
            <person name="Caldana C."/>
            <person name="Canovas D."/>
            <person name="Cerqueira G.C."/>
            <person name="Chen F."/>
            <person name="Chen W."/>
            <person name="Choi C."/>
            <person name="Clum A."/>
            <person name="Dos Santos R.A."/>
            <person name="Damasio A.R."/>
            <person name="Diallinas G."/>
            <person name="Emri T."/>
            <person name="Fekete E."/>
            <person name="Flipphi M."/>
            <person name="Freyberg S."/>
            <person name="Gallo A."/>
            <person name="Gournas C."/>
            <person name="Habgood R."/>
            <person name="Hainaut M."/>
            <person name="Harispe M.L."/>
            <person name="Henrissat B."/>
            <person name="Hilden K.S."/>
            <person name="Hope R."/>
            <person name="Hossain A."/>
            <person name="Karabika E."/>
            <person name="Karaffa L."/>
            <person name="Karanyi Z."/>
            <person name="Krasevec N."/>
            <person name="Kuo A."/>
            <person name="Kusch H."/>
            <person name="LaButti K."/>
            <person name="Lagendijk E.L."/>
            <person name="Lapidus A."/>
            <person name="Levasseur A."/>
            <person name="Lindquist E."/>
            <person name="Lipzen A."/>
            <person name="Logrieco A.F."/>
            <person name="MacCabe A."/>
            <person name="Maekelae M.R."/>
            <person name="Malavazi I."/>
            <person name="Melin P."/>
            <person name="Meyer V."/>
            <person name="Mielnichuk N."/>
            <person name="Miskei M."/>
            <person name="Molnar A.P."/>
            <person name="Mule G."/>
            <person name="Ngan C.Y."/>
            <person name="Orejas M."/>
            <person name="Orosz E."/>
            <person name="Ouedraogo J.P."/>
            <person name="Overkamp K.M."/>
            <person name="Park H.-S."/>
            <person name="Perrone G."/>
            <person name="Piumi F."/>
            <person name="Punt P.J."/>
            <person name="Ram A.F."/>
            <person name="Ramon A."/>
            <person name="Rauscher S."/>
            <person name="Record E."/>
            <person name="Riano-Pachon D.M."/>
            <person name="Robert V."/>
            <person name="Roehrig J."/>
            <person name="Ruller R."/>
            <person name="Salamov A."/>
            <person name="Salih N.S."/>
            <person name="Samson R.A."/>
            <person name="Sandor E."/>
            <person name="Sanguinetti M."/>
            <person name="Schuetze T."/>
            <person name="Sepcic K."/>
            <person name="Shelest E."/>
            <person name="Sherlock G."/>
            <person name="Sophianopoulou V."/>
            <person name="Squina F.M."/>
            <person name="Sun H."/>
            <person name="Susca A."/>
            <person name="Todd R.B."/>
            <person name="Tsang A."/>
            <person name="Unkles S.E."/>
            <person name="van de Wiele N."/>
            <person name="van Rossen-Uffink D."/>
            <person name="Oliveira J.V."/>
            <person name="Vesth T.C."/>
            <person name="Visser J."/>
            <person name="Yu J.-H."/>
            <person name="Zhou M."/>
            <person name="Andersen M.R."/>
            <person name="Archer D.B."/>
            <person name="Baker S.E."/>
            <person name="Benoit I."/>
            <person name="Brakhage A.A."/>
            <person name="Braus G.H."/>
            <person name="Fischer R."/>
            <person name="Frisvad J.C."/>
            <person name="Goldman G.H."/>
            <person name="Houbraken J."/>
            <person name="Oakley B."/>
            <person name="Pocsi I."/>
            <person name="Scazzocchio C."/>
            <person name="Seiboth B."/>
            <person name="vanKuyk P.A."/>
            <person name="Wortman J."/>
            <person name="Dyer P.S."/>
            <person name="Grigoriev I.V."/>
        </authorList>
    </citation>
    <scope>NUCLEOTIDE SEQUENCE [LARGE SCALE GENOMIC DNA]</scope>
    <source>
        <strain evidence="2">ATCC 16872 / CBS 172.66 / WB 5094</strain>
    </source>
</reference>
<dbReference type="PANTHER" id="PTHR43712">
    <property type="entry name" value="PUTATIVE (AFU_ORTHOLOGUE AFUA_4G14580)-RELATED"/>
    <property type="match status" value="1"/>
</dbReference>
<dbReference type="GeneID" id="30971459"/>
<dbReference type="AlphaFoldDB" id="A0A1L9WLC1"/>
<protein>
    <recommendedName>
        <fullName evidence="3">O-methyltransferase domain-containing protein</fullName>
    </recommendedName>
</protein>
<dbReference type="RefSeq" id="XP_020053305.1">
    <property type="nucleotide sequence ID" value="XM_020197645.1"/>
</dbReference>
<dbReference type="VEuPathDB" id="FungiDB:ASPACDRAFT_1859048"/>
<evidence type="ECO:0000313" key="2">
    <source>
        <dbReference type="Proteomes" id="UP000184546"/>
    </source>
</evidence>
<dbReference type="Proteomes" id="UP000184546">
    <property type="component" value="Unassembled WGS sequence"/>
</dbReference>
<organism evidence="1 2">
    <name type="scientific">Aspergillus aculeatus (strain ATCC 16872 / CBS 172.66 / WB 5094)</name>
    <dbReference type="NCBI Taxonomy" id="690307"/>
    <lineage>
        <taxon>Eukaryota</taxon>
        <taxon>Fungi</taxon>
        <taxon>Dikarya</taxon>
        <taxon>Ascomycota</taxon>
        <taxon>Pezizomycotina</taxon>
        <taxon>Eurotiomycetes</taxon>
        <taxon>Eurotiomycetidae</taxon>
        <taxon>Eurotiales</taxon>
        <taxon>Aspergillaceae</taxon>
        <taxon>Aspergillus</taxon>
        <taxon>Aspergillus subgen. Circumdati</taxon>
    </lineage>
</organism>
<dbReference type="SUPFAM" id="SSF46785">
    <property type="entry name" value="Winged helix' DNA-binding domain"/>
    <property type="match status" value="1"/>
</dbReference>
<dbReference type="Gene3D" id="3.40.50.150">
    <property type="entry name" value="Vaccinia Virus protein VP39"/>
    <property type="match status" value="1"/>
</dbReference>
<sequence>MAYLAQLEAASSNLSAAVEELASHYRNGGIDSLGARPPQLLPTEAPPEVHKARESALASLTKLQVMLAGPTDLLQNLAGQLQLLACIQWLGDSQVPACIPLDGTALIKDVSSLIGVPESQLSRVIRMATTGGFLQEPQPGHVSHSEVSAAFVSRPSYLDAAMFLAETAAPAALAKATSIKQDSDSYGRKDGIPCLSSFATASQAQMPRLQRQWQAYLRYGTGHVCDTATDVLTCLEAIRMANESAVVEVGARSTERAIALANQYPSLRFTVQLQSSRHDRLRTSNPRITISHRQPGSTQPILDAALYILNFPIPVPGSSPALVATHLSAELRAHLPALRLNRSATLVVVAPSRSDSDEGIRLARIRDLSLLQLARQRELGLSEVINLLNGVSDGEGRLVLVNQVRSVGKYGVTALEVKYQPHELVR</sequence>
<name>A0A1L9WLC1_ASPA1</name>
<dbReference type="STRING" id="690307.A0A1L9WLC1"/>
<dbReference type="PANTHER" id="PTHR43712:SF15">
    <property type="entry name" value="MONODICTYPHENONE CLUSTER TRANSCRIPTIONAL COACTIVATOR MDPA"/>
    <property type="match status" value="1"/>
</dbReference>
<dbReference type="InterPro" id="IPR036390">
    <property type="entry name" value="WH_DNA-bd_sf"/>
</dbReference>
<keyword evidence="2" id="KW-1185">Reference proteome</keyword>
<accession>A0A1L9WLC1</accession>
<gene>
    <name evidence="1" type="ORF">ASPACDRAFT_1859048</name>
</gene>
<dbReference type="Gene3D" id="1.10.10.10">
    <property type="entry name" value="Winged helix-like DNA-binding domain superfamily/Winged helix DNA-binding domain"/>
    <property type="match status" value="1"/>
</dbReference>
<dbReference type="InterPro" id="IPR029063">
    <property type="entry name" value="SAM-dependent_MTases_sf"/>
</dbReference>